<evidence type="ECO:0000313" key="1">
    <source>
        <dbReference type="EMBL" id="NVO32885.1"/>
    </source>
</evidence>
<evidence type="ECO:0000313" key="2">
    <source>
        <dbReference type="Proteomes" id="UP000565521"/>
    </source>
</evidence>
<dbReference type="Pfam" id="PF15566">
    <property type="entry name" value="Imm32"/>
    <property type="match status" value="1"/>
</dbReference>
<keyword evidence="2" id="KW-1185">Reference proteome</keyword>
<dbReference type="AlphaFoldDB" id="A0A7Y7PS35"/>
<organism evidence="1 2">
    <name type="scientific">Hymenobacter lapidiphilus</name>
    <dbReference type="NCBI Taxonomy" id="2608003"/>
    <lineage>
        <taxon>Bacteria</taxon>
        <taxon>Pseudomonadati</taxon>
        <taxon>Bacteroidota</taxon>
        <taxon>Cytophagia</taxon>
        <taxon>Cytophagales</taxon>
        <taxon>Hymenobacteraceae</taxon>
        <taxon>Hymenobacter</taxon>
    </lineage>
</organism>
<dbReference type="Proteomes" id="UP000565521">
    <property type="component" value="Unassembled WGS sequence"/>
</dbReference>
<sequence length="111" mass="12333">MNPYQSEIIGHLDLFVGNDEEEFEGITEHWQTILIHGDPEGLKSLARLLLRLADLPQDELPALPLGAREHVSLRPGWDTGHSSVEVIVGRLDAKGTGAFYERYVAKSGDKQ</sequence>
<name>A0A7Y7PS35_9BACT</name>
<gene>
    <name evidence="1" type="ORF">HW554_16850</name>
</gene>
<comment type="caution">
    <text evidence="1">The sequence shown here is derived from an EMBL/GenBank/DDBJ whole genome shotgun (WGS) entry which is preliminary data.</text>
</comment>
<accession>A0A7Y7PS35</accession>
<proteinExistence type="predicted"/>
<dbReference type="InterPro" id="IPR029083">
    <property type="entry name" value="Imm32"/>
</dbReference>
<protein>
    <submittedName>
        <fullName evidence="1">Uncharacterized protein</fullName>
    </submittedName>
</protein>
<dbReference type="EMBL" id="JABKAU010000039">
    <property type="protein sequence ID" value="NVO32885.1"/>
    <property type="molecule type" value="Genomic_DNA"/>
</dbReference>
<reference evidence="1 2" key="1">
    <citation type="submission" date="2020-05" db="EMBL/GenBank/DDBJ databases">
        <title>Hymenobacter terrestris sp. nov. and Hymenobacter lapidiphilus sp. nov., isolated from regoliths in Antarctica.</title>
        <authorList>
            <person name="Sedlacek I."/>
            <person name="Pantucek R."/>
            <person name="Zeman M."/>
            <person name="Holochova P."/>
            <person name="Kralova S."/>
            <person name="Stankova E."/>
            <person name="Sedo O."/>
            <person name="Micenkova L."/>
            <person name="Svec P."/>
            <person name="Gupta V."/>
            <person name="Sood U."/>
            <person name="Korpole U.S."/>
            <person name="Lal R."/>
        </authorList>
    </citation>
    <scope>NUCLEOTIDE SEQUENCE [LARGE SCALE GENOMIC DNA]</scope>
    <source>
        <strain evidence="1 2">P5342</strain>
    </source>
</reference>